<gene>
    <name evidence="3" type="ORF">AM593_02119</name>
</gene>
<evidence type="ECO:0000313" key="3">
    <source>
        <dbReference type="EMBL" id="OPL20915.1"/>
    </source>
</evidence>
<dbReference type="Proteomes" id="UP000266721">
    <property type="component" value="Unassembled WGS sequence"/>
</dbReference>
<dbReference type="GO" id="GO:0005737">
    <property type="term" value="C:cytoplasm"/>
    <property type="evidence" value="ECO:0007669"/>
    <property type="project" value="UniProtKB-SubCell"/>
</dbReference>
<evidence type="ECO:0000256" key="1">
    <source>
        <dbReference type="ARBA" id="ARBA00004496"/>
    </source>
</evidence>
<accession>A0A3R5UCV4</accession>
<evidence type="ECO:0000256" key="2">
    <source>
        <dbReference type="ARBA" id="ARBA00022490"/>
    </source>
</evidence>
<proteinExistence type="predicted"/>
<dbReference type="GO" id="GO:0032045">
    <property type="term" value="C:guanyl-nucleotide exchange factor complex"/>
    <property type="evidence" value="ECO:0007669"/>
    <property type="project" value="TreeGrafter"/>
</dbReference>
<keyword evidence="2" id="KW-0963">Cytoplasm</keyword>
<feature type="non-terminal residue" evidence="3">
    <location>
        <position position="1"/>
    </location>
</feature>
<reference evidence="3 4" key="1">
    <citation type="journal article" date="2016" name="PLoS ONE">
        <title>A First Insight into the Genome of the Filter-Feeder Mussel Mytilus galloprovincialis.</title>
        <authorList>
            <person name="Murgarella M."/>
            <person name="Puiu D."/>
            <person name="Novoa B."/>
            <person name="Figueras A."/>
            <person name="Posada D."/>
            <person name="Canchaya C."/>
        </authorList>
    </citation>
    <scope>NUCLEOTIDE SEQUENCE [LARGE SCALE GENOMIC DNA]</scope>
    <source>
        <tissue evidence="3">Muscle</tissue>
    </source>
</reference>
<comment type="subcellular location">
    <subcellularLocation>
        <location evidence="1">Cytoplasm</location>
    </subcellularLocation>
</comment>
<organism evidence="3 4">
    <name type="scientific">Mytilus galloprovincialis</name>
    <name type="common">Mediterranean mussel</name>
    <dbReference type="NCBI Taxonomy" id="29158"/>
    <lineage>
        <taxon>Eukaryota</taxon>
        <taxon>Metazoa</taxon>
        <taxon>Spiralia</taxon>
        <taxon>Lophotrochozoa</taxon>
        <taxon>Mollusca</taxon>
        <taxon>Bivalvia</taxon>
        <taxon>Autobranchia</taxon>
        <taxon>Pteriomorphia</taxon>
        <taxon>Mytilida</taxon>
        <taxon>Mytiloidea</taxon>
        <taxon>Mytilidae</taxon>
        <taxon>Mytilinae</taxon>
        <taxon>Mytilus</taxon>
    </lineage>
</organism>
<dbReference type="PANTHER" id="PTHR31334:SF1">
    <property type="entry name" value="GUANINE NUCLEOTIDE EXCHANGE PROTEIN SMCR8"/>
    <property type="match status" value="1"/>
</dbReference>
<keyword evidence="4" id="KW-1185">Reference proteome</keyword>
<dbReference type="PANTHER" id="PTHR31334">
    <property type="entry name" value="SMITH-MAGENIS SYNDROME REGION GENE 8 PROTEIN"/>
    <property type="match status" value="1"/>
</dbReference>
<dbReference type="EMBL" id="KV597990">
    <property type="protein sequence ID" value="OPL20915.1"/>
    <property type="molecule type" value="Genomic_DNA"/>
</dbReference>
<protein>
    <submittedName>
        <fullName evidence="3">Uncharacterized protein</fullName>
    </submittedName>
</protein>
<evidence type="ECO:0000313" key="4">
    <source>
        <dbReference type="Proteomes" id="UP000266721"/>
    </source>
</evidence>
<dbReference type="AlphaFoldDB" id="A0A3R5UCV4"/>
<name>A0A3R5UCV4_MYTGA</name>
<sequence length="200" mass="23579">LSVPDEDQMVNRYRTTIQPGQTDQDNKLLQSLKILESQISEVQGVLSQLNPTLNDKRLEQRFSKIEERAQANKGKPKHDNLSLCDWEILSLGSVAETDNLLFFETNHYKPKLVEISKGRKFDLHLRGLHELCSWGAKEGLQKLRHIYQYFKQDIATLQMEKRDLSLLEQMKHSHYTSTYNKLIPVRSYIVFFHQRRFCHH</sequence>